<dbReference type="Proteomes" id="UP000321947">
    <property type="component" value="Unassembled WGS sequence"/>
</dbReference>
<evidence type="ECO:0000313" key="3">
    <source>
        <dbReference type="Proteomes" id="UP000321947"/>
    </source>
</evidence>
<dbReference type="EMBL" id="SSTD01007653">
    <property type="protein sequence ID" value="TYK18653.1"/>
    <property type="molecule type" value="Genomic_DNA"/>
</dbReference>
<gene>
    <name evidence="2" type="ORF">E5676_scaffold390G00160</name>
</gene>
<protein>
    <submittedName>
        <fullName evidence="2">Cytochrome P450 CYP82D47-like</fullName>
    </submittedName>
</protein>
<evidence type="ECO:0000256" key="1">
    <source>
        <dbReference type="SAM" id="MobiDB-lite"/>
    </source>
</evidence>
<sequence>MLKVEDVKNEQLNALKIVIGHKVDKHIKNGTLCRLDVDPTVVERSILHHVVDDFINNHKEQLSPQNTISSFPSDFQETNDIFLEFDDAFNNVGSSSVGDILDDSQPSRTLRRRQLS</sequence>
<evidence type="ECO:0000313" key="2">
    <source>
        <dbReference type="EMBL" id="TYK18653.1"/>
    </source>
</evidence>
<proteinExistence type="predicted"/>
<feature type="region of interest" description="Disordered" evidence="1">
    <location>
        <begin position="96"/>
        <end position="116"/>
    </location>
</feature>
<reference evidence="2 3" key="1">
    <citation type="submission" date="2019-08" db="EMBL/GenBank/DDBJ databases">
        <title>Draft genome sequences of two oriental melons (Cucumis melo L. var makuwa).</title>
        <authorList>
            <person name="Kwon S.-Y."/>
        </authorList>
    </citation>
    <scope>NUCLEOTIDE SEQUENCE [LARGE SCALE GENOMIC DNA]</scope>
    <source>
        <strain evidence="3">cv. Chang Bougi</strain>
        <tissue evidence="2">Leaf</tissue>
    </source>
</reference>
<name>A0A5D3D527_CUCMM</name>
<dbReference type="AlphaFoldDB" id="A0A5D3D527"/>
<accession>A0A5D3D527</accession>
<comment type="caution">
    <text evidence="2">The sequence shown here is derived from an EMBL/GenBank/DDBJ whole genome shotgun (WGS) entry which is preliminary data.</text>
</comment>
<organism evidence="2 3">
    <name type="scientific">Cucumis melo var. makuwa</name>
    <name type="common">Oriental melon</name>
    <dbReference type="NCBI Taxonomy" id="1194695"/>
    <lineage>
        <taxon>Eukaryota</taxon>
        <taxon>Viridiplantae</taxon>
        <taxon>Streptophyta</taxon>
        <taxon>Embryophyta</taxon>
        <taxon>Tracheophyta</taxon>
        <taxon>Spermatophyta</taxon>
        <taxon>Magnoliopsida</taxon>
        <taxon>eudicotyledons</taxon>
        <taxon>Gunneridae</taxon>
        <taxon>Pentapetalae</taxon>
        <taxon>rosids</taxon>
        <taxon>fabids</taxon>
        <taxon>Cucurbitales</taxon>
        <taxon>Cucurbitaceae</taxon>
        <taxon>Benincaseae</taxon>
        <taxon>Cucumis</taxon>
    </lineage>
</organism>